<dbReference type="InterPro" id="IPR022684">
    <property type="entry name" value="Calpain_cysteine_protease"/>
</dbReference>
<feature type="compositionally biased region" description="Basic residues" evidence="7">
    <location>
        <begin position="679"/>
        <end position="690"/>
    </location>
</feature>
<feature type="compositionally biased region" description="Basic and acidic residues" evidence="7">
    <location>
        <begin position="1022"/>
        <end position="1043"/>
    </location>
</feature>
<dbReference type="CDD" id="cd00044">
    <property type="entry name" value="CysPc"/>
    <property type="match status" value="1"/>
</dbReference>
<feature type="compositionally biased region" description="Basic and acidic residues" evidence="7">
    <location>
        <begin position="691"/>
        <end position="777"/>
    </location>
</feature>
<dbReference type="EMBL" id="JAULSN010000004">
    <property type="protein sequence ID" value="KAK3373338.1"/>
    <property type="molecule type" value="Genomic_DNA"/>
</dbReference>
<reference evidence="9" key="1">
    <citation type="journal article" date="2023" name="Mol. Phylogenet. Evol.">
        <title>Genome-scale phylogeny and comparative genomics of the fungal order Sordariales.</title>
        <authorList>
            <person name="Hensen N."/>
            <person name="Bonometti L."/>
            <person name="Westerberg I."/>
            <person name="Brannstrom I.O."/>
            <person name="Guillou S."/>
            <person name="Cros-Aarteil S."/>
            <person name="Calhoun S."/>
            <person name="Haridas S."/>
            <person name="Kuo A."/>
            <person name="Mondo S."/>
            <person name="Pangilinan J."/>
            <person name="Riley R."/>
            <person name="LaButti K."/>
            <person name="Andreopoulos B."/>
            <person name="Lipzen A."/>
            <person name="Chen C."/>
            <person name="Yan M."/>
            <person name="Daum C."/>
            <person name="Ng V."/>
            <person name="Clum A."/>
            <person name="Steindorff A."/>
            <person name="Ohm R.A."/>
            <person name="Martin F."/>
            <person name="Silar P."/>
            <person name="Natvig D.O."/>
            <person name="Lalanne C."/>
            <person name="Gautier V."/>
            <person name="Ament-Velasquez S.L."/>
            <person name="Kruys A."/>
            <person name="Hutchinson M.I."/>
            <person name="Powell A.J."/>
            <person name="Barry K."/>
            <person name="Miller A.N."/>
            <person name="Grigoriev I.V."/>
            <person name="Debuchy R."/>
            <person name="Gladieux P."/>
            <person name="Hiltunen Thoren M."/>
            <person name="Johannesson H."/>
        </authorList>
    </citation>
    <scope>NUCLEOTIDE SEQUENCE</scope>
    <source>
        <strain evidence="9">CBS 958.72</strain>
    </source>
</reference>
<evidence type="ECO:0000256" key="7">
    <source>
        <dbReference type="SAM" id="MobiDB-lite"/>
    </source>
</evidence>
<feature type="domain" description="Calpain catalytic" evidence="8">
    <location>
        <begin position="226"/>
        <end position="521"/>
    </location>
</feature>
<dbReference type="SMART" id="SM00230">
    <property type="entry name" value="CysPc"/>
    <property type="match status" value="1"/>
</dbReference>
<dbReference type="SUPFAM" id="SSF54001">
    <property type="entry name" value="Cysteine proteinases"/>
    <property type="match status" value="1"/>
</dbReference>
<comment type="similarity">
    <text evidence="1">Belongs to the peptidase C2 family.</text>
</comment>
<evidence type="ECO:0000256" key="2">
    <source>
        <dbReference type="ARBA" id="ARBA00022670"/>
    </source>
</evidence>
<dbReference type="InterPro" id="IPR001300">
    <property type="entry name" value="Peptidase_C2_calpain_cat"/>
</dbReference>
<evidence type="ECO:0000256" key="3">
    <source>
        <dbReference type="ARBA" id="ARBA00022801"/>
    </source>
</evidence>
<proteinExistence type="inferred from homology"/>
<feature type="compositionally biased region" description="Basic and acidic residues" evidence="7">
    <location>
        <begin position="1240"/>
        <end position="1278"/>
    </location>
</feature>
<keyword evidence="2 6" id="KW-0645">Protease</keyword>
<feature type="compositionally biased region" description="Basic and acidic residues" evidence="7">
    <location>
        <begin position="790"/>
        <end position="804"/>
    </location>
</feature>
<keyword evidence="10" id="KW-1185">Reference proteome</keyword>
<evidence type="ECO:0000259" key="8">
    <source>
        <dbReference type="PROSITE" id="PS50203"/>
    </source>
</evidence>
<feature type="compositionally biased region" description="Basic and acidic residues" evidence="7">
    <location>
        <begin position="173"/>
        <end position="182"/>
    </location>
</feature>
<gene>
    <name evidence="9" type="ORF">B0T24DRAFT_678784</name>
</gene>
<organism evidence="9 10">
    <name type="scientific">Lasiosphaeria ovina</name>
    <dbReference type="NCBI Taxonomy" id="92902"/>
    <lineage>
        <taxon>Eukaryota</taxon>
        <taxon>Fungi</taxon>
        <taxon>Dikarya</taxon>
        <taxon>Ascomycota</taxon>
        <taxon>Pezizomycotina</taxon>
        <taxon>Sordariomycetes</taxon>
        <taxon>Sordariomycetidae</taxon>
        <taxon>Sordariales</taxon>
        <taxon>Lasiosphaeriaceae</taxon>
        <taxon>Lasiosphaeria</taxon>
    </lineage>
</organism>
<feature type="compositionally biased region" description="Basic and acidic residues" evidence="7">
    <location>
        <begin position="1138"/>
        <end position="1163"/>
    </location>
</feature>
<keyword evidence="3 6" id="KW-0378">Hydrolase</keyword>
<feature type="compositionally biased region" description="Basic and acidic residues" evidence="7">
    <location>
        <begin position="843"/>
        <end position="885"/>
    </location>
</feature>
<feature type="compositionally biased region" description="Polar residues" evidence="7">
    <location>
        <begin position="809"/>
        <end position="841"/>
    </location>
</feature>
<dbReference type="Pfam" id="PF00648">
    <property type="entry name" value="Peptidase_C2"/>
    <property type="match status" value="2"/>
</dbReference>
<dbReference type="Proteomes" id="UP001287356">
    <property type="component" value="Unassembled WGS sequence"/>
</dbReference>
<feature type="compositionally biased region" description="Basic and acidic residues" evidence="7">
    <location>
        <begin position="926"/>
        <end position="956"/>
    </location>
</feature>
<sequence length="1288" mass="144996">MSLSGSIIADGRRGRTVMAEMPVRVQRSHKSRQRSPQGKVDEFWRKFTTAAPGKATTLLPKNEYAERLARRNASKEVGGGTAAQASFEEAAALCRAKVEKIVAECRRVNQKYRDPHFDLEFDLKTGRRECLESLNNIKDESSDSDESSYPPPPRPRGSPHRQRRTRGATQRASRSDAKRRPTELLADGAGGAPYASNDLRDNGNDEPPLSPQGRIPGSKFSPKSVKRVGEIFDDPKFYIDGPTANDVRQGRDGDCWLMAALCTLSNKAGLIERICVAHNQDVGVYGFVFHRDGEWFSEIIDDKLYLTKPDYDEAMAEGLNIERLLWEDRERPDSEEIYRKTYQSNSGALYFAQCEHPNETWLPLLEKAYAKAHGDYAAIEGGFTGEGIEDLTGGVTSGLFTTDILDKEYFWKEELMRVNQQFLFGCSTGLWGRGWGDRKGIMELHAYSVMRAVEMDGERLLLLKNPWGKGEWKGPWSDGSKEWTSEWLQKLGHRFGDDGAFWISYKDLLRKYQAFDRTRLFGPEWKITSIWTTLNVPWTVEYHDTKFSFTLKRAGPIVIVLSQLDDRYFRGLEGQYKFGLSFRVHKAGEEDYLVRTQSTYRMTRSVNVELELEAGEYHVLVKLDARRRSYIMPVEDVVRENAKERREKLLRIGLAYDLAHSKSKHTASPEEKAAWEAYRKHKHQKRRERVRKNIKEEKQRKHYEHVLVMRKDRRRFERDKERKKAKAEKKEAERKEAEKKEAEKKEAEKKEAEKKGAEKKEAEPKEAEHKETGKTAEEPEPAVPAGSTDETAKESQDGGTKIETDAAPTESQTQPDLETSTDAGDDTPSASTSFKTASESSLNEEKLSVPEEVHKEDETSEEQKTPTAEDKVAEEKALIEDEAPKETASTENKAEPTTIVDTTEAPKPALLGAEEGKAAIENPPAGKKESQGGESGSKDAPAEGKVEETAKPKEGPVESVSPGIRAKLQKALGMVSTFQDELKAMLGDDMGNMGNMANQDDATGTESDSDDEAEQMGQQADRGGERERYRNRDRDRVRVRERPGVPPPRMSSRQRGIHPQQPLPGRYPPPPPPGWRPPPVNIRVNTNQPYHQPHPGQFRGPPPRPQPQRGGSDSEGYVNDVESAAYETLDSAASESELSDREVDYHISEEKQRNMMDRGDRGGQRGPLGGGSFDNNNSDNDEFVRDPWNAVAVVGLRVYYKITDEEKASEAEKDTEGDIVTLKVVKPNYWDPELYSSDEDDKKKQEEEKKDGENEAKVLDVDDSAKDATVGGEKRKAVVESSGAEAKV</sequence>
<comment type="caution">
    <text evidence="9">The sequence shown here is derived from an EMBL/GenBank/DDBJ whole genome shotgun (WGS) entry which is preliminary data.</text>
</comment>
<feature type="compositionally biased region" description="Basic residues" evidence="7">
    <location>
        <begin position="157"/>
        <end position="166"/>
    </location>
</feature>
<feature type="active site" evidence="5 6">
    <location>
        <position position="255"/>
    </location>
</feature>
<evidence type="ECO:0000313" key="9">
    <source>
        <dbReference type="EMBL" id="KAK3373338.1"/>
    </source>
</evidence>
<reference evidence="9" key="2">
    <citation type="submission" date="2023-06" db="EMBL/GenBank/DDBJ databases">
        <authorList>
            <consortium name="Lawrence Berkeley National Laboratory"/>
            <person name="Haridas S."/>
            <person name="Hensen N."/>
            <person name="Bonometti L."/>
            <person name="Westerberg I."/>
            <person name="Brannstrom I.O."/>
            <person name="Guillou S."/>
            <person name="Cros-Aarteil S."/>
            <person name="Calhoun S."/>
            <person name="Kuo A."/>
            <person name="Mondo S."/>
            <person name="Pangilinan J."/>
            <person name="Riley R."/>
            <person name="Labutti K."/>
            <person name="Andreopoulos B."/>
            <person name="Lipzen A."/>
            <person name="Chen C."/>
            <person name="Yanf M."/>
            <person name="Daum C."/>
            <person name="Ng V."/>
            <person name="Clum A."/>
            <person name="Steindorff A."/>
            <person name="Ohm R."/>
            <person name="Martin F."/>
            <person name="Silar P."/>
            <person name="Natvig D."/>
            <person name="Lalanne C."/>
            <person name="Gautier V."/>
            <person name="Ament-Velasquez S.L."/>
            <person name="Kruys A."/>
            <person name="Hutchinson M.I."/>
            <person name="Powell A.J."/>
            <person name="Barry K."/>
            <person name="Miller A.N."/>
            <person name="Grigoriev I.V."/>
            <person name="Debuchy R."/>
            <person name="Gladieux P."/>
            <person name="Thoren M.H."/>
            <person name="Johannesson H."/>
        </authorList>
    </citation>
    <scope>NUCLEOTIDE SEQUENCE</scope>
    <source>
        <strain evidence="9">CBS 958.72</strain>
    </source>
</reference>
<feature type="region of interest" description="Disordered" evidence="7">
    <location>
        <begin position="1230"/>
        <end position="1288"/>
    </location>
</feature>
<evidence type="ECO:0000313" key="10">
    <source>
        <dbReference type="Proteomes" id="UP001287356"/>
    </source>
</evidence>
<accession>A0AAE0KAT7</accession>
<protein>
    <recommendedName>
        <fullName evidence="8">Calpain catalytic domain-containing protein</fullName>
    </recommendedName>
</protein>
<dbReference type="InterPro" id="IPR038765">
    <property type="entry name" value="Papain-like_cys_pep_sf"/>
</dbReference>
<feature type="compositionally biased region" description="Low complexity" evidence="7">
    <location>
        <begin position="987"/>
        <end position="1001"/>
    </location>
</feature>
<dbReference type="GO" id="GO:0004198">
    <property type="term" value="F:calcium-dependent cysteine-type endopeptidase activity"/>
    <property type="evidence" value="ECO:0007669"/>
    <property type="project" value="InterPro"/>
</dbReference>
<feature type="region of interest" description="Disordered" evidence="7">
    <location>
        <begin position="986"/>
        <end position="1184"/>
    </location>
</feature>
<dbReference type="GO" id="GO:0006508">
    <property type="term" value="P:proteolysis"/>
    <property type="evidence" value="ECO:0007669"/>
    <property type="project" value="UniProtKB-KW"/>
</dbReference>
<feature type="active site" evidence="5 6">
    <location>
        <position position="445"/>
    </location>
</feature>
<evidence type="ECO:0000256" key="6">
    <source>
        <dbReference type="PROSITE-ProRule" id="PRU00239"/>
    </source>
</evidence>
<keyword evidence="4 6" id="KW-0788">Thiol protease</keyword>
<feature type="region of interest" description="Disordered" evidence="7">
    <location>
        <begin position="678"/>
        <end position="963"/>
    </location>
</feature>
<dbReference type="PANTHER" id="PTHR10183">
    <property type="entry name" value="CALPAIN"/>
    <property type="match status" value="1"/>
</dbReference>
<feature type="region of interest" description="Disordered" evidence="7">
    <location>
        <begin position="134"/>
        <end position="222"/>
    </location>
</feature>
<evidence type="ECO:0000256" key="1">
    <source>
        <dbReference type="ARBA" id="ARBA00007623"/>
    </source>
</evidence>
<name>A0AAE0KAT7_9PEZI</name>
<evidence type="ECO:0000256" key="5">
    <source>
        <dbReference type="PIRSR" id="PIRSR622684-1"/>
    </source>
</evidence>
<dbReference type="FunFam" id="3.90.70.10:FF:000072">
    <property type="entry name" value="Cysteine proteinase"/>
    <property type="match status" value="1"/>
</dbReference>
<dbReference type="PROSITE" id="PS50203">
    <property type="entry name" value="CALPAIN_CAT"/>
    <property type="match status" value="1"/>
</dbReference>
<dbReference type="Gene3D" id="3.90.70.10">
    <property type="entry name" value="Cysteine proteinases"/>
    <property type="match status" value="1"/>
</dbReference>
<feature type="compositionally biased region" description="Pro residues" evidence="7">
    <location>
        <begin position="1061"/>
        <end position="1080"/>
    </location>
</feature>
<dbReference type="PANTHER" id="PTHR10183:SF379">
    <property type="entry name" value="CALPAIN-5"/>
    <property type="match status" value="1"/>
</dbReference>
<feature type="active site" evidence="5 6">
    <location>
        <position position="465"/>
    </location>
</feature>
<evidence type="ECO:0000256" key="4">
    <source>
        <dbReference type="ARBA" id="ARBA00022807"/>
    </source>
</evidence>